<dbReference type="EMBL" id="HACM01003672">
    <property type="protein sequence ID" value="CRZ04114.1"/>
    <property type="molecule type" value="Transcribed_RNA"/>
</dbReference>
<name>A0A0H5QR79_9EUKA</name>
<accession>A0A0H5QR79</accession>
<protein>
    <submittedName>
        <fullName evidence="1">Uncharacterized protein</fullName>
    </submittedName>
</protein>
<organism evidence="1">
    <name type="scientific">Spongospora subterranea</name>
    <dbReference type="NCBI Taxonomy" id="70186"/>
    <lineage>
        <taxon>Eukaryota</taxon>
        <taxon>Sar</taxon>
        <taxon>Rhizaria</taxon>
        <taxon>Endomyxa</taxon>
        <taxon>Phytomyxea</taxon>
        <taxon>Plasmodiophorida</taxon>
        <taxon>Plasmodiophoridae</taxon>
        <taxon>Spongospora</taxon>
    </lineage>
</organism>
<dbReference type="EMBL" id="HACM01003670">
    <property type="protein sequence ID" value="CRZ04112.1"/>
    <property type="molecule type" value="Transcribed_RNA"/>
</dbReference>
<feature type="non-terminal residue" evidence="1">
    <location>
        <position position="1"/>
    </location>
</feature>
<sequence>TLQNDVLIDSVVFIIEYIDDVPFVTNNCLNMKECGLQEGRLSSVAHYLTLWISCPSAFFEMKTISISVTIPSWSTCLIVHAMKVPIAFIEMRTLKLFGTLSNFATALFLVDNFCI</sequence>
<reference evidence="1" key="1">
    <citation type="submission" date="2015-04" db="EMBL/GenBank/DDBJ databases">
        <title>The genome sequence of the plant pathogenic Rhizarian Plasmodiophora brassicae reveals insights in its biotrophic life cycle and the origin of chitin synthesis.</title>
        <authorList>
            <person name="Schwelm A."/>
            <person name="Fogelqvist J."/>
            <person name="Knaust A."/>
            <person name="Julke S."/>
            <person name="Lilja T."/>
            <person name="Dhandapani V."/>
            <person name="Bonilla-Rosso G."/>
            <person name="Karlsson M."/>
            <person name="Shevchenko A."/>
            <person name="Choi S.R."/>
            <person name="Kim H.G."/>
            <person name="Park J.Y."/>
            <person name="Lim Y.P."/>
            <person name="Ludwig-Muller J."/>
            <person name="Dixelius C."/>
        </authorList>
    </citation>
    <scope>NUCLEOTIDE SEQUENCE</scope>
    <source>
        <tissue evidence="1">Potato root galls</tissue>
    </source>
</reference>
<dbReference type="AlphaFoldDB" id="A0A0H5QR79"/>
<dbReference type="EMBL" id="HACM01003673">
    <property type="protein sequence ID" value="CRZ04115.1"/>
    <property type="molecule type" value="Transcribed_RNA"/>
</dbReference>
<evidence type="ECO:0000313" key="1">
    <source>
        <dbReference type="EMBL" id="CRZ04112.1"/>
    </source>
</evidence>
<proteinExistence type="predicted"/>